<accession>A0AA38T0M2</accession>
<protein>
    <recommendedName>
        <fullName evidence="3">RING-type E3 ubiquitin transferase</fullName>
        <ecNumber evidence="3">2.3.2.27</ecNumber>
    </recommendedName>
</protein>
<evidence type="ECO:0000256" key="8">
    <source>
        <dbReference type="ARBA" id="ARBA00022989"/>
    </source>
</evidence>
<dbReference type="GO" id="GO:0016567">
    <property type="term" value="P:protein ubiquitination"/>
    <property type="evidence" value="ECO:0007669"/>
    <property type="project" value="InterPro"/>
</dbReference>
<evidence type="ECO:0000256" key="11">
    <source>
        <dbReference type="SAM" id="Phobius"/>
    </source>
</evidence>
<reference evidence="12" key="1">
    <citation type="submission" date="2023-03" db="EMBL/GenBank/DDBJ databases">
        <title>Chromosome-scale reference genome and RAD-based genetic map of yellow starthistle (Centaurea solstitialis) reveal putative structural variation and QTLs associated with invader traits.</title>
        <authorList>
            <person name="Reatini B."/>
            <person name="Cang F.A."/>
            <person name="Jiang Q."/>
            <person name="Mckibben M.T.W."/>
            <person name="Barker M.S."/>
            <person name="Rieseberg L.H."/>
            <person name="Dlugosch K.M."/>
        </authorList>
    </citation>
    <scope>NUCLEOTIDE SEQUENCE</scope>
    <source>
        <strain evidence="12">CAN-66</strain>
        <tissue evidence="12">Leaf</tissue>
    </source>
</reference>
<evidence type="ECO:0000256" key="1">
    <source>
        <dbReference type="ARBA" id="ARBA00000900"/>
    </source>
</evidence>
<keyword evidence="5 11" id="KW-0812">Transmembrane</keyword>
<keyword evidence="7" id="KW-0862">Zinc</keyword>
<proteinExistence type="inferred from homology"/>
<evidence type="ECO:0000256" key="9">
    <source>
        <dbReference type="ARBA" id="ARBA00023136"/>
    </source>
</evidence>
<dbReference type="EMBL" id="JARYMX010000006">
    <property type="protein sequence ID" value="KAJ9545860.1"/>
    <property type="molecule type" value="Genomic_DNA"/>
</dbReference>
<dbReference type="PANTHER" id="PTHR46905">
    <property type="entry name" value="RING-H2 FINGER PROTEIN ATL78"/>
    <property type="match status" value="1"/>
</dbReference>
<evidence type="ECO:0000256" key="4">
    <source>
        <dbReference type="ARBA" id="ARBA00022679"/>
    </source>
</evidence>
<evidence type="ECO:0000313" key="12">
    <source>
        <dbReference type="EMBL" id="KAJ9545860.1"/>
    </source>
</evidence>
<keyword evidence="6" id="KW-0479">Metal-binding</keyword>
<evidence type="ECO:0000256" key="10">
    <source>
        <dbReference type="ARBA" id="ARBA00024209"/>
    </source>
</evidence>
<keyword evidence="4" id="KW-0808">Transferase</keyword>
<name>A0AA38T0M2_9ASTR</name>
<comment type="subcellular location">
    <subcellularLocation>
        <location evidence="2">Membrane</location>
        <topology evidence="2">Single-pass membrane protein</topology>
    </subcellularLocation>
</comment>
<comment type="catalytic activity">
    <reaction evidence="1">
        <text>S-ubiquitinyl-[E2 ubiquitin-conjugating enzyme]-L-cysteine + [acceptor protein]-L-lysine = [E2 ubiquitin-conjugating enzyme]-L-cysteine + N(6)-ubiquitinyl-[acceptor protein]-L-lysine.</text>
        <dbReference type="EC" id="2.3.2.27"/>
    </reaction>
</comment>
<dbReference type="GO" id="GO:0046872">
    <property type="term" value="F:metal ion binding"/>
    <property type="evidence" value="ECO:0007669"/>
    <property type="project" value="UniProtKB-KW"/>
</dbReference>
<evidence type="ECO:0000256" key="7">
    <source>
        <dbReference type="ARBA" id="ARBA00022833"/>
    </source>
</evidence>
<evidence type="ECO:0000313" key="13">
    <source>
        <dbReference type="Proteomes" id="UP001172457"/>
    </source>
</evidence>
<evidence type="ECO:0000256" key="2">
    <source>
        <dbReference type="ARBA" id="ARBA00004167"/>
    </source>
</evidence>
<dbReference type="Proteomes" id="UP001172457">
    <property type="component" value="Chromosome 6"/>
</dbReference>
<dbReference type="GO" id="GO:0016020">
    <property type="term" value="C:membrane"/>
    <property type="evidence" value="ECO:0007669"/>
    <property type="project" value="UniProtKB-SubCell"/>
</dbReference>
<keyword evidence="8 11" id="KW-1133">Transmembrane helix</keyword>
<dbReference type="InterPro" id="IPR044602">
    <property type="entry name" value="ATL10/ATL72-79-like"/>
</dbReference>
<sequence>MPRLLLDSAAMSPPEYGGDGGGRNQQHGTYNKEANVDTNMVIILAALLCALICALGINSIVRCALRCGRRLAFEGSDAAVARLAATGVKKRALRRVSGGGVWWWWIRDSDDRVSDMSWRVCGWGEELPSVVAAADGGGGGGRGG</sequence>
<keyword evidence="9 11" id="KW-0472">Membrane</keyword>
<evidence type="ECO:0000256" key="6">
    <source>
        <dbReference type="ARBA" id="ARBA00022723"/>
    </source>
</evidence>
<evidence type="ECO:0000256" key="3">
    <source>
        <dbReference type="ARBA" id="ARBA00012483"/>
    </source>
</evidence>
<dbReference type="AlphaFoldDB" id="A0AA38T0M2"/>
<gene>
    <name evidence="12" type="ORF">OSB04_025567</name>
</gene>
<evidence type="ECO:0000256" key="5">
    <source>
        <dbReference type="ARBA" id="ARBA00022692"/>
    </source>
</evidence>
<keyword evidence="13" id="KW-1185">Reference proteome</keyword>
<comment type="caution">
    <text evidence="12">The sequence shown here is derived from an EMBL/GenBank/DDBJ whole genome shotgun (WGS) entry which is preliminary data.</text>
</comment>
<dbReference type="EC" id="2.3.2.27" evidence="3"/>
<dbReference type="GO" id="GO:0061630">
    <property type="term" value="F:ubiquitin protein ligase activity"/>
    <property type="evidence" value="ECO:0007669"/>
    <property type="project" value="UniProtKB-EC"/>
</dbReference>
<organism evidence="12 13">
    <name type="scientific">Centaurea solstitialis</name>
    <name type="common">yellow star-thistle</name>
    <dbReference type="NCBI Taxonomy" id="347529"/>
    <lineage>
        <taxon>Eukaryota</taxon>
        <taxon>Viridiplantae</taxon>
        <taxon>Streptophyta</taxon>
        <taxon>Embryophyta</taxon>
        <taxon>Tracheophyta</taxon>
        <taxon>Spermatophyta</taxon>
        <taxon>Magnoliopsida</taxon>
        <taxon>eudicotyledons</taxon>
        <taxon>Gunneridae</taxon>
        <taxon>Pentapetalae</taxon>
        <taxon>asterids</taxon>
        <taxon>campanulids</taxon>
        <taxon>Asterales</taxon>
        <taxon>Asteraceae</taxon>
        <taxon>Carduoideae</taxon>
        <taxon>Cardueae</taxon>
        <taxon>Centaureinae</taxon>
        <taxon>Centaurea</taxon>
    </lineage>
</organism>
<dbReference type="PANTHER" id="PTHR46905:SF21">
    <property type="entry name" value="RING-TYPE E3 UBIQUITIN TRANSFERASE"/>
    <property type="match status" value="1"/>
</dbReference>
<feature type="transmembrane region" description="Helical" evidence="11">
    <location>
        <begin position="40"/>
        <end position="61"/>
    </location>
</feature>
<comment type="similarity">
    <text evidence="10">Belongs to the RING-type zinc finger family. ATL subfamily.</text>
</comment>